<feature type="domain" description="CobW C-terminal" evidence="7">
    <location>
        <begin position="235"/>
        <end position="318"/>
    </location>
</feature>
<evidence type="ECO:0000256" key="3">
    <source>
        <dbReference type="ARBA" id="ARBA00023186"/>
    </source>
</evidence>
<dbReference type="SUPFAM" id="SSF52540">
    <property type="entry name" value="P-loop containing nucleoside triphosphate hydrolases"/>
    <property type="match status" value="1"/>
</dbReference>
<dbReference type="GO" id="GO:0005737">
    <property type="term" value="C:cytoplasm"/>
    <property type="evidence" value="ECO:0007669"/>
    <property type="project" value="TreeGrafter"/>
</dbReference>
<name>A0A2P8HAS7_9BACI</name>
<dbReference type="GO" id="GO:0016787">
    <property type="term" value="F:hydrolase activity"/>
    <property type="evidence" value="ECO:0007669"/>
    <property type="project" value="UniProtKB-KW"/>
</dbReference>
<feature type="region of interest" description="Disordered" evidence="6">
    <location>
        <begin position="210"/>
        <end position="232"/>
    </location>
</feature>
<dbReference type="SMART" id="SM00833">
    <property type="entry name" value="CobW_C"/>
    <property type="match status" value="1"/>
</dbReference>
<keyword evidence="1" id="KW-0547">Nucleotide-binding</keyword>
<dbReference type="InterPro" id="IPR036627">
    <property type="entry name" value="CobW-likC_sf"/>
</dbReference>
<gene>
    <name evidence="8" type="ORF">B0H94_111106</name>
</gene>
<dbReference type="CDD" id="cd03112">
    <property type="entry name" value="CobW-like"/>
    <property type="match status" value="1"/>
</dbReference>
<dbReference type="InterPro" id="IPR051316">
    <property type="entry name" value="Zinc-reg_GTPase_activator"/>
</dbReference>
<protein>
    <submittedName>
        <fullName evidence="8">G3E family GTPase</fullName>
    </submittedName>
</protein>
<evidence type="ECO:0000256" key="5">
    <source>
        <dbReference type="ARBA" id="ARBA00049117"/>
    </source>
</evidence>
<dbReference type="SUPFAM" id="SSF90002">
    <property type="entry name" value="Hypothetical protein YjiA, C-terminal domain"/>
    <property type="match status" value="1"/>
</dbReference>
<dbReference type="PANTHER" id="PTHR13748">
    <property type="entry name" value="COBW-RELATED"/>
    <property type="match status" value="1"/>
</dbReference>
<evidence type="ECO:0000259" key="7">
    <source>
        <dbReference type="SMART" id="SM00833"/>
    </source>
</evidence>
<evidence type="ECO:0000256" key="6">
    <source>
        <dbReference type="SAM" id="MobiDB-lite"/>
    </source>
</evidence>
<evidence type="ECO:0000256" key="2">
    <source>
        <dbReference type="ARBA" id="ARBA00022801"/>
    </source>
</evidence>
<sequence length="326" mass="35805">MAHAIDVYIISGFLGSGKTTLLLNWLEDAKREGLTPGVVVNEWGDVHVESDMYTGTKTVELLNGCICCTIQDDLKTELANFLSTTETVPDVLFIEGTGVADPLEVVDAVTDPAFYDKLQLQLVATVIDSARYLEFQSRLHSAKDVRQMLTQQIEAAPLLLLNKVDLISEKQKAKVHKKLSAVKQSEAVVLETEQASFSFQEARAVTGNAAPAKRHAKACSHDHDHDHDHHHHAHFDMHSFVPETTFSSQELQKSLTHLSGTLLRAKGVVETDEGKLVQFQWSGGDVMFRETTQTMPRIVLIGFGLDEAQIQSELSGASTSVNASGE</sequence>
<dbReference type="GO" id="GO:0000166">
    <property type="term" value="F:nucleotide binding"/>
    <property type="evidence" value="ECO:0007669"/>
    <property type="project" value="UniProtKB-KW"/>
</dbReference>
<comment type="similarity">
    <text evidence="4">Belongs to the SIMIBI class G3E GTPase family. ZNG1 subfamily.</text>
</comment>
<dbReference type="InterPro" id="IPR003495">
    <property type="entry name" value="CobW/HypB/UreG_nucleotide-bd"/>
</dbReference>
<dbReference type="Gene3D" id="3.40.50.300">
    <property type="entry name" value="P-loop containing nucleotide triphosphate hydrolases"/>
    <property type="match status" value="1"/>
</dbReference>
<proteinExistence type="inferred from homology"/>
<comment type="caution">
    <text evidence="8">The sequence shown here is derived from an EMBL/GenBank/DDBJ whole genome shotgun (WGS) entry which is preliminary data.</text>
</comment>
<dbReference type="RefSeq" id="WP_106589422.1">
    <property type="nucleotide sequence ID" value="NZ_PYAV01000011.1"/>
</dbReference>
<dbReference type="Proteomes" id="UP000242310">
    <property type="component" value="Unassembled WGS sequence"/>
</dbReference>
<dbReference type="OrthoDB" id="9808822at2"/>
<dbReference type="EMBL" id="PYAV01000011">
    <property type="protein sequence ID" value="PSL43281.1"/>
    <property type="molecule type" value="Genomic_DNA"/>
</dbReference>
<evidence type="ECO:0000256" key="4">
    <source>
        <dbReference type="ARBA" id="ARBA00034320"/>
    </source>
</evidence>
<dbReference type="InterPro" id="IPR027417">
    <property type="entry name" value="P-loop_NTPase"/>
</dbReference>
<accession>A0A2P8HAS7</accession>
<dbReference type="PANTHER" id="PTHR13748:SF62">
    <property type="entry name" value="COBW DOMAIN-CONTAINING PROTEIN"/>
    <property type="match status" value="1"/>
</dbReference>
<evidence type="ECO:0000256" key="1">
    <source>
        <dbReference type="ARBA" id="ARBA00022741"/>
    </source>
</evidence>
<dbReference type="Pfam" id="PF02492">
    <property type="entry name" value="cobW"/>
    <property type="match status" value="1"/>
</dbReference>
<organism evidence="8 9">
    <name type="scientific">Salsuginibacillus halophilus</name>
    <dbReference type="NCBI Taxonomy" id="517424"/>
    <lineage>
        <taxon>Bacteria</taxon>
        <taxon>Bacillati</taxon>
        <taxon>Bacillota</taxon>
        <taxon>Bacilli</taxon>
        <taxon>Bacillales</taxon>
        <taxon>Bacillaceae</taxon>
        <taxon>Salsuginibacillus</taxon>
    </lineage>
</organism>
<keyword evidence="2" id="KW-0378">Hydrolase</keyword>
<evidence type="ECO:0000313" key="9">
    <source>
        <dbReference type="Proteomes" id="UP000242310"/>
    </source>
</evidence>
<dbReference type="Pfam" id="PF07683">
    <property type="entry name" value="CobW_C"/>
    <property type="match status" value="1"/>
</dbReference>
<keyword evidence="3" id="KW-0143">Chaperone</keyword>
<evidence type="ECO:0000313" key="8">
    <source>
        <dbReference type="EMBL" id="PSL43281.1"/>
    </source>
</evidence>
<dbReference type="AlphaFoldDB" id="A0A2P8HAS7"/>
<reference evidence="8 9" key="1">
    <citation type="submission" date="2018-03" db="EMBL/GenBank/DDBJ databases">
        <title>Genomic Encyclopedia of Type Strains, Phase III (KMG-III): the genomes of soil and plant-associated and newly described type strains.</title>
        <authorList>
            <person name="Whitman W."/>
        </authorList>
    </citation>
    <scope>NUCLEOTIDE SEQUENCE [LARGE SCALE GENOMIC DNA]</scope>
    <source>
        <strain evidence="8 9">CGMCC 1.07653</strain>
    </source>
</reference>
<dbReference type="Gene3D" id="3.30.1220.10">
    <property type="entry name" value="CobW-like, C-terminal domain"/>
    <property type="match status" value="1"/>
</dbReference>
<comment type="catalytic activity">
    <reaction evidence="5">
        <text>GTP + H2O = GDP + phosphate + H(+)</text>
        <dbReference type="Rhea" id="RHEA:19669"/>
        <dbReference type="ChEBI" id="CHEBI:15377"/>
        <dbReference type="ChEBI" id="CHEBI:15378"/>
        <dbReference type="ChEBI" id="CHEBI:37565"/>
        <dbReference type="ChEBI" id="CHEBI:43474"/>
        <dbReference type="ChEBI" id="CHEBI:58189"/>
    </reaction>
    <physiologicalReaction direction="left-to-right" evidence="5">
        <dbReference type="Rhea" id="RHEA:19670"/>
    </physiologicalReaction>
</comment>
<dbReference type="InterPro" id="IPR011629">
    <property type="entry name" value="CobW-like_C"/>
</dbReference>
<keyword evidence="9" id="KW-1185">Reference proteome</keyword>